<dbReference type="Gene3D" id="3.40.50.1820">
    <property type="entry name" value="alpha/beta hydrolase"/>
    <property type="match status" value="1"/>
</dbReference>
<protein>
    <submittedName>
        <fullName evidence="3">Thioesterase</fullName>
    </submittedName>
</protein>
<proteinExistence type="inferred from homology"/>
<evidence type="ECO:0000313" key="3">
    <source>
        <dbReference type="EMBL" id="ACB68130.1"/>
    </source>
</evidence>
<dbReference type="Pfam" id="PF00975">
    <property type="entry name" value="Thioesterase"/>
    <property type="match status" value="1"/>
</dbReference>
<dbReference type="Proteomes" id="UP000001680">
    <property type="component" value="Chromosome 3"/>
</dbReference>
<name>B1Z5T4_BURA4</name>
<dbReference type="KEGG" id="bac:BamMC406_5687"/>
<dbReference type="PANTHER" id="PTHR11487:SF0">
    <property type="entry name" value="S-ACYL FATTY ACID SYNTHASE THIOESTERASE, MEDIUM CHAIN"/>
    <property type="match status" value="1"/>
</dbReference>
<dbReference type="InterPro" id="IPR001031">
    <property type="entry name" value="Thioesterase"/>
</dbReference>
<gene>
    <name evidence="3" type="ordered locus">BamMC406_5687</name>
</gene>
<dbReference type="EMBL" id="CP001027">
    <property type="protein sequence ID" value="ACB68130.1"/>
    <property type="molecule type" value="Genomic_DNA"/>
</dbReference>
<dbReference type="HOGENOM" id="CLU_070456_1_1_4"/>
<dbReference type="AlphaFoldDB" id="B1Z5T4"/>
<reference evidence="4" key="1">
    <citation type="submission" date="2008-04" db="EMBL/GenBank/DDBJ databases">
        <title>Complete sequence of chromosome 3 of Burkholderia ambifaria MC40-6.</title>
        <authorList>
            <person name="Copeland A."/>
            <person name="Lucas S."/>
            <person name="Lapidus A."/>
            <person name="Glavina del Rio T."/>
            <person name="Dalin E."/>
            <person name="Tice H."/>
            <person name="Pitluck S."/>
            <person name="Chain P."/>
            <person name="Malfatti S."/>
            <person name="Shin M."/>
            <person name="Vergez L."/>
            <person name="Lang D."/>
            <person name="Schmutz J."/>
            <person name="Larimer F."/>
            <person name="Land M."/>
            <person name="Hauser L."/>
            <person name="Kyrpides N."/>
            <person name="Lykidis A."/>
            <person name="Ramette A."/>
            <person name="Konstantinidis K."/>
            <person name="Tiedje J."/>
            <person name="Richardson P."/>
        </authorList>
    </citation>
    <scope>NUCLEOTIDE SEQUENCE [LARGE SCALE GENOMIC DNA]</scope>
    <source>
        <strain evidence="4">MC40-6</strain>
    </source>
</reference>
<dbReference type="OrthoDB" id="8480037at2"/>
<feature type="domain" description="Thioesterase" evidence="2">
    <location>
        <begin position="19"/>
        <end position="233"/>
    </location>
</feature>
<organism evidence="3 4">
    <name type="scientific">Burkholderia ambifaria (strain MC40-6)</name>
    <dbReference type="NCBI Taxonomy" id="398577"/>
    <lineage>
        <taxon>Bacteria</taxon>
        <taxon>Pseudomonadati</taxon>
        <taxon>Pseudomonadota</taxon>
        <taxon>Betaproteobacteria</taxon>
        <taxon>Burkholderiales</taxon>
        <taxon>Burkholderiaceae</taxon>
        <taxon>Burkholderia</taxon>
        <taxon>Burkholderia cepacia complex</taxon>
    </lineage>
</organism>
<evidence type="ECO:0000256" key="1">
    <source>
        <dbReference type="ARBA" id="ARBA00007169"/>
    </source>
</evidence>
<comment type="similarity">
    <text evidence="1">Belongs to the thioesterase family.</text>
</comment>
<sequence length="256" mass="27561">MSGPCAFAPIHRVDAPRVRLYCFHHAGGNASSFSSWAGKLADGVEIWAAQLPNRFGTAHRTRATIDTVLPAMLAAFDALHVGDARAVPFAFYGHSLGALLAFELARALFAARKRGPAVLAVSGHRAPDRPLRRAPLHDLDDDAFVAQLRALGGIADGLLDDSRLRPFLLPMLRADLYMSEAYSPLLEQLLAIPLIGFRGESDPLLTADEFDGWTAHTTASCNLHTLPGGHFFDDAAMSQLQDLLSDALLRTVAATV</sequence>
<dbReference type="RefSeq" id="WP_012372061.1">
    <property type="nucleotide sequence ID" value="NC_010557.1"/>
</dbReference>
<accession>B1Z5T4</accession>
<dbReference type="GO" id="GO:0008610">
    <property type="term" value="P:lipid biosynthetic process"/>
    <property type="evidence" value="ECO:0007669"/>
    <property type="project" value="TreeGrafter"/>
</dbReference>
<dbReference type="SUPFAM" id="SSF53474">
    <property type="entry name" value="alpha/beta-Hydrolases"/>
    <property type="match status" value="1"/>
</dbReference>
<evidence type="ECO:0000259" key="2">
    <source>
        <dbReference type="Pfam" id="PF00975"/>
    </source>
</evidence>
<dbReference type="PANTHER" id="PTHR11487">
    <property type="entry name" value="THIOESTERASE"/>
    <property type="match status" value="1"/>
</dbReference>
<evidence type="ECO:0000313" key="4">
    <source>
        <dbReference type="Proteomes" id="UP000001680"/>
    </source>
</evidence>
<dbReference type="InterPro" id="IPR012223">
    <property type="entry name" value="TEII"/>
</dbReference>
<dbReference type="InterPro" id="IPR029058">
    <property type="entry name" value="AB_hydrolase_fold"/>
</dbReference>